<feature type="region of interest" description="Disordered" evidence="1">
    <location>
        <begin position="1"/>
        <end position="63"/>
    </location>
</feature>
<accession>A0A5B7JWZ9</accession>
<feature type="compositionally biased region" description="Polar residues" evidence="1">
    <location>
        <begin position="1"/>
        <end position="14"/>
    </location>
</feature>
<gene>
    <name evidence="2" type="ORF">E2C01_094375</name>
</gene>
<dbReference type="EMBL" id="VSRR010116485">
    <property type="protein sequence ID" value="MPC98983.1"/>
    <property type="molecule type" value="Genomic_DNA"/>
</dbReference>
<feature type="compositionally biased region" description="Low complexity" evidence="1">
    <location>
        <begin position="40"/>
        <end position="55"/>
    </location>
</feature>
<organism evidence="2 3">
    <name type="scientific">Portunus trituberculatus</name>
    <name type="common">Swimming crab</name>
    <name type="synonym">Neptunus trituberculatus</name>
    <dbReference type="NCBI Taxonomy" id="210409"/>
    <lineage>
        <taxon>Eukaryota</taxon>
        <taxon>Metazoa</taxon>
        <taxon>Ecdysozoa</taxon>
        <taxon>Arthropoda</taxon>
        <taxon>Crustacea</taxon>
        <taxon>Multicrustacea</taxon>
        <taxon>Malacostraca</taxon>
        <taxon>Eumalacostraca</taxon>
        <taxon>Eucarida</taxon>
        <taxon>Decapoda</taxon>
        <taxon>Pleocyemata</taxon>
        <taxon>Brachyura</taxon>
        <taxon>Eubrachyura</taxon>
        <taxon>Portunoidea</taxon>
        <taxon>Portunidae</taxon>
        <taxon>Portuninae</taxon>
        <taxon>Portunus</taxon>
    </lineage>
</organism>
<evidence type="ECO:0000313" key="3">
    <source>
        <dbReference type="Proteomes" id="UP000324222"/>
    </source>
</evidence>
<name>A0A5B7JWZ9_PORTR</name>
<proteinExistence type="predicted"/>
<dbReference type="AlphaFoldDB" id="A0A5B7JWZ9"/>
<dbReference type="Proteomes" id="UP000324222">
    <property type="component" value="Unassembled WGS sequence"/>
</dbReference>
<sequence>MVSEAVSNHQTVTRMNMEMRPGTEGVKSGARVVTVALQESRPATPHTTTATTTTPHHSRHTHY</sequence>
<evidence type="ECO:0000313" key="2">
    <source>
        <dbReference type="EMBL" id="MPC98983.1"/>
    </source>
</evidence>
<evidence type="ECO:0000256" key="1">
    <source>
        <dbReference type="SAM" id="MobiDB-lite"/>
    </source>
</evidence>
<reference evidence="2 3" key="1">
    <citation type="submission" date="2019-05" db="EMBL/GenBank/DDBJ databases">
        <title>Another draft genome of Portunus trituberculatus and its Hox gene families provides insights of decapod evolution.</title>
        <authorList>
            <person name="Jeong J.-H."/>
            <person name="Song I."/>
            <person name="Kim S."/>
            <person name="Choi T."/>
            <person name="Kim D."/>
            <person name="Ryu S."/>
            <person name="Kim W."/>
        </authorList>
    </citation>
    <scope>NUCLEOTIDE SEQUENCE [LARGE SCALE GENOMIC DNA]</scope>
    <source>
        <tissue evidence="2">Muscle</tissue>
    </source>
</reference>
<comment type="caution">
    <text evidence="2">The sequence shown here is derived from an EMBL/GenBank/DDBJ whole genome shotgun (WGS) entry which is preliminary data.</text>
</comment>
<protein>
    <submittedName>
        <fullName evidence="2">Uncharacterized protein</fullName>
    </submittedName>
</protein>
<keyword evidence="3" id="KW-1185">Reference proteome</keyword>